<dbReference type="Proteomes" id="UP000324760">
    <property type="component" value="Chromosome"/>
</dbReference>
<sequence length="150" mass="17144">MSQVLEEVEKAISLLGLSKEVSLLKDEGASLYDSLVAHFVEGGDRRWWWESFSHPSDSITYDDGKGFEKLGQFVPDSKELVWFVVEDDQLSHYPIFEASTENVIKIIGECFAFEYYLVPRDKSWLLCENHHNRIIGVGKQVVSAIQRASM</sequence>
<dbReference type="AlphaFoldDB" id="A0A5P1RA03"/>
<keyword evidence="2" id="KW-1185">Reference proteome</keyword>
<dbReference type="OrthoDB" id="9181133at2"/>
<dbReference type="RefSeq" id="WP_138988439.1">
    <property type="nucleotide sequence ID" value="NZ_CP043869.1"/>
</dbReference>
<dbReference type="Pfam" id="PF20541">
    <property type="entry name" value="DUF6756"/>
    <property type="match status" value="1"/>
</dbReference>
<name>A0A5P1RA03_9GAMM</name>
<organism evidence="1 2">
    <name type="scientific">Neptunomonas concharum</name>
    <dbReference type="NCBI Taxonomy" id="1031538"/>
    <lineage>
        <taxon>Bacteria</taxon>
        <taxon>Pseudomonadati</taxon>
        <taxon>Pseudomonadota</taxon>
        <taxon>Gammaproteobacteria</taxon>
        <taxon>Oceanospirillales</taxon>
        <taxon>Oceanospirillaceae</taxon>
        <taxon>Neptunomonas</taxon>
    </lineage>
</organism>
<evidence type="ECO:0000313" key="2">
    <source>
        <dbReference type="Proteomes" id="UP000324760"/>
    </source>
</evidence>
<dbReference type="EMBL" id="CP043869">
    <property type="protein sequence ID" value="QEQ96438.1"/>
    <property type="molecule type" value="Genomic_DNA"/>
</dbReference>
<protein>
    <submittedName>
        <fullName evidence="1">Uncharacterized protein</fullName>
    </submittedName>
</protein>
<dbReference type="KEGG" id="ncu:F0U83_06810"/>
<gene>
    <name evidence="1" type="ORF">F0U83_06810</name>
</gene>
<accession>A0A5P1RA03</accession>
<reference evidence="1 2" key="1">
    <citation type="journal article" date="2019" name="Biochem. Eng. J.">
        <title>Metabolic engineering of the marine bacteria Neptunomonas concharum for the production of acetoin and meso-2,3-butanediol from acetate.</title>
        <authorList>
            <person name="Li W."/>
            <person name="Pu N."/>
            <person name="Liu C.-X."/>
            <person name="Yuan Q.-P."/>
            <person name="Li Z.-J."/>
        </authorList>
    </citation>
    <scope>NUCLEOTIDE SEQUENCE [LARGE SCALE GENOMIC DNA]</scope>
    <source>
        <strain evidence="1 2">JCM17730</strain>
    </source>
</reference>
<evidence type="ECO:0000313" key="1">
    <source>
        <dbReference type="EMBL" id="QEQ96438.1"/>
    </source>
</evidence>
<proteinExistence type="predicted"/>
<dbReference type="InterPro" id="IPR046644">
    <property type="entry name" value="DUF6756"/>
</dbReference>